<dbReference type="Gene3D" id="3.10.490.10">
    <property type="entry name" value="Gamma-glutamyl cyclotransferase-like"/>
    <property type="match status" value="1"/>
</dbReference>
<dbReference type="AlphaFoldDB" id="B8GTF8"/>
<evidence type="ECO:0000313" key="5">
    <source>
        <dbReference type="Proteomes" id="UP000002383"/>
    </source>
</evidence>
<gene>
    <name evidence="4" type="ordered locus">Tgr7_0115</name>
</gene>
<evidence type="ECO:0000256" key="3">
    <source>
        <dbReference type="PIRSR" id="PIRSR617939-2"/>
    </source>
</evidence>
<dbReference type="STRING" id="396588.Tgr7_0115"/>
<evidence type="ECO:0000313" key="4">
    <source>
        <dbReference type="EMBL" id="ACL71218.1"/>
    </source>
</evidence>
<evidence type="ECO:0000256" key="1">
    <source>
        <dbReference type="ARBA" id="ARBA00023239"/>
    </source>
</evidence>
<keyword evidence="5" id="KW-1185">Reference proteome</keyword>
<organism evidence="4 5">
    <name type="scientific">Thioalkalivibrio sulfidiphilus (strain HL-EbGR7)</name>
    <dbReference type="NCBI Taxonomy" id="396588"/>
    <lineage>
        <taxon>Bacteria</taxon>
        <taxon>Pseudomonadati</taxon>
        <taxon>Pseudomonadota</taxon>
        <taxon>Gammaproteobacteria</taxon>
        <taxon>Chromatiales</taxon>
        <taxon>Ectothiorhodospiraceae</taxon>
        <taxon>Thioalkalivibrio</taxon>
    </lineage>
</organism>
<dbReference type="PANTHER" id="PTHR12935:SF0">
    <property type="entry name" value="GAMMA-GLUTAMYLCYCLOTRANSFERASE"/>
    <property type="match status" value="1"/>
</dbReference>
<dbReference type="SUPFAM" id="SSF110857">
    <property type="entry name" value="Gamma-glutamyl cyclotransferase-like"/>
    <property type="match status" value="1"/>
</dbReference>
<proteinExistence type="predicted"/>
<sequence length="168" mass="19002">MSLLRYLAYGSNLHPERLRRRVPSAELQDRVCLPGWRLTFHKRGYDGSGKGHMVATGLETDQVWCAVYTFPARERGPLDEAERGYGITDLILPDGSRAFTYLALPERIDPAALPYNWYRDLIATGARFLEVPEDYVRGIEAHGCVPDPDPARAELNRRLLEDLGACRT</sequence>
<accession>B8GTF8</accession>
<dbReference type="eggNOG" id="COG3703">
    <property type="taxonomic scope" value="Bacteria"/>
</dbReference>
<evidence type="ECO:0000256" key="2">
    <source>
        <dbReference type="PIRSR" id="PIRSR617939-1"/>
    </source>
</evidence>
<dbReference type="EMBL" id="CP001339">
    <property type="protein sequence ID" value="ACL71218.1"/>
    <property type="molecule type" value="Genomic_DNA"/>
</dbReference>
<dbReference type="HOGENOM" id="CLU_048475_6_0_6"/>
<dbReference type="InterPro" id="IPR017939">
    <property type="entry name" value="G-Glutamylcylcotransferase"/>
</dbReference>
<dbReference type="CDD" id="cd06661">
    <property type="entry name" value="GGCT_like"/>
    <property type="match status" value="1"/>
</dbReference>
<evidence type="ECO:0008006" key="6">
    <source>
        <dbReference type="Google" id="ProtNLM"/>
    </source>
</evidence>
<dbReference type="InterPro" id="IPR013024">
    <property type="entry name" value="GGCT-like"/>
</dbReference>
<dbReference type="PANTHER" id="PTHR12935">
    <property type="entry name" value="GAMMA-GLUTAMYLCYCLOTRANSFERASE"/>
    <property type="match status" value="1"/>
</dbReference>
<name>B8GTF8_THISH</name>
<dbReference type="OrthoDB" id="5401862at2"/>
<dbReference type="GO" id="GO:0003839">
    <property type="term" value="F:gamma-glutamylcyclotransferase activity"/>
    <property type="evidence" value="ECO:0007669"/>
    <property type="project" value="InterPro"/>
</dbReference>
<feature type="active site" description="Proton acceptor" evidence="2">
    <location>
        <position position="82"/>
    </location>
</feature>
<feature type="binding site" evidence="3">
    <location>
        <begin position="6"/>
        <end position="11"/>
    </location>
    <ligand>
        <name>substrate</name>
    </ligand>
</feature>
<dbReference type="InterPro" id="IPR036568">
    <property type="entry name" value="GGCT-like_sf"/>
</dbReference>
<dbReference type="KEGG" id="tgr:Tgr7_0115"/>
<protein>
    <recommendedName>
        <fullName evidence="6">AIG2 family protein</fullName>
    </recommendedName>
</protein>
<dbReference type="Proteomes" id="UP000002383">
    <property type="component" value="Chromosome"/>
</dbReference>
<reference evidence="4 5" key="1">
    <citation type="journal article" date="2011" name="Stand. Genomic Sci.">
        <title>Complete genome sequence of 'Thioalkalivibrio sulfidophilus' HL-EbGr7.</title>
        <authorList>
            <person name="Muyzer G."/>
            <person name="Sorokin D.Y."/>
            <person name="Mavromatis K."/>
            <person name="Lapidus A."/>
            <person name="Clum A."/>
            <person name="Ivanova N."/>
            <person name="Pati A."/>
            <person name="d'Haeseleer P."/>
            <person name="Woyke T."/>
            <person name="Kyrpides N.C."/>
        </authorList>
    </citation>
    <scope>NUCLEOTIDE SEQUENCE [LARGE SCALE GENOMIC DNA]</scope>
    <source>
        <strain evidence="4 5">HL-EbGR7</strain>
    </source>
</reference>
<dbReference type="RefSeq" id="WP_012636707.1">
    <property type="nucleotide sequence ID" value="NC_011901.1"/>
</dbReference>
<keyword evidence="1" id="KW-0456">Lyase</keyword>